<gene>
    <name evidence="5" type="ORF">FXO26_00330</name>
    <name evidence="4" type="ORF">FXO26_28460</name>
</gene>
<dbReference type="EMBL" id="VSRO01000001">
    <property type="protein sequence ID" value="TYK59596.1"/>
    <property type="molecule type" value="Genomic_DNA"/>
</dbReference>
<comment type="caution">
    <text evidence="4">The sequence shown here is derived from an EMBL/GenBank/DDBJ whole genome shotgun (WGS) entry which is preliminary data.</text>
</comment>
<dbReference type="Pfam" id="PF00107">
    <property type="entry name" value="ADH_zinc_N"/>
    <property type="match status" value="1"/>
</dbReference>
<dbReference type="CDD" id="cd08266">
    <property type="entry name" value="Zn_ADH_like1"/>
    <property type="match status" value="1"/>
</dbReference>
<dbReference type="InterPro" id="IPR013154">
    <property type="entry name" value="ADH-like_N"/>
</dbReference>
<evidence type="ECO:0000256" key="2">
    <source>
        <dbReference type="ARBA" id="ARBA00023002"/>
    </source>
</evidence>
<evidence type="ECO:0000313" key="6">
    <source>
        <dbReference type="Proteomes" id="UP000324029"/>
    </source>
</evidence>
<proteinExistence type="predicted"/>
<dbReference type="InterPro" id="IPR011032">
    <property type="entry name" value="GroES-like_sf"/>
</dbReference>
<dbReference type="InterPro" id="IPR036291">
    <property type="entry name" value="NAD(P)-bd_dom_sf"/>
</dbReference>
<reference evidence="4 6" key="2">
    <citation type="submission" date="2019-08" db="EMBL/GenBank/DDBJ databases">
        <authorList>
            <person name="Brilhante M."/>
            <person name="Perreten V."/>
        </authorList>
    </citation>
    <scope>NUCLEOTIDE SEQUENCE [LARGE SCALE GENOMIC DNA]</scope>
    <source>
        <strain evidence="4 6">MCP106</strain>
    </source>
</reference>
<dbReference type="Gene3D" id="3.40.50.720">
    <property type="entry name" value="NAD(P)-binding Rossmann-like Domain"/>
    <property type="match status" value="1"/>
</dbReference>
<evidence type="ECO:0000256" key="1">
    <source>
        <dbReference type="ARBA" id="ARBA00022857"/>
    </source>
</evidence>
<dbReference type="AlphaFoldDB" id="A0A5D3G1L0"/>
<dbReference type="EMBL" id="VSRO01000022">
    <property type="protein sequence ID" value="TYK54253.1"/>
    <property type="molecule type" value="Genomic_DNA"/>
</dbReference>
<dbReference type="Gene3D" id="3.90.180.10">
    <property type="entry name" value="Medium-chain alcohol dehydrogenases, catalytic domain"/>
    <property type="match status" value="1"/>
</dbReference>
<dbReference type="SUPFAM" id="SSF51735">
    <property type="entry name" value="NAD(P)-binding Rossmann-fold domains"/>
    <property type="match status" value="1"/>
</dbReference>
<keyword evidence="2" id="KW-0560">Oxidoreductase</keyword>
<evidence type="ECO:0000313" key="5">
    <source>
        <dbReference type="EMBL" id="TYK59596.1"/>
    </source>
</evidence>
<dbReference type="InterPro" id="IPR013149">
    <property type="entry name" value="ADH-like_C"/>
</dbReference>
<dbReference type="InterPro" id="IPR020843">
    <property type="entry name" value="ER"/>
</dbReference>
<dbReference type="SMART" id="SM00829">
    <property type="entry name" value="PKS_ER"/>
    <property type="match status" value="1"/>
</dbReference>
<dbReference type="GO" id="GO:0070402">
    <property type="term" value="F:NADPH binding"/>
    <property type="evidence" value="ECO:0007669"/>
    <property type="project" value="TreeGrafter"/>
</dbReference>
<evidence type="ECO:0000259" key="3">
    <source>
        <dbReference type="SMART" id="SM00829"/>
    </source>
</evidence>
<organism evidence="4 6">
    <name type="scientific">Pseudomonas synxantha</name>
    <dbReference type="NCBI Taxonomy" id="47883"/>
    <lineage>
        <taxon>Bacteria</taxon>
        <taxon>Pseudomonadati</taxon>
        <taxon>Pseudomonadota</taxon>
        <taxon>Gammaproteobacteria</taxon>
        <taxon>Pseudomonadales</taxon>
        <taxon>Pseudomonadaceae</taxon>
        <taxon>Pseudomonas</taxon>
    </lineage>
</organism>
<dbReference type="RefSeq" id="WP_032877025.1">
    <property type="nucleotide sequence ID" value="NZ_MSDH01000014.1"/>
</dbReference>
<protein>
    <submittedName>
        <fullName evidence="4">Zinc-binding dehydrogenase</fullName>
    </submittedName>
</protein>
<dbReference type="GO" id="GO:0016651">
    <property type="term" value="F:oxidoreductase activity, acting on NAD(P)H"/>
    <property type="evidence" value="ECO:0007669"/>
    <property type="project" value="TreeGrafter"/>
</dbReference>
<name>A0A5D3G1L0_9PSED</name>
<sequence>MRALQLVDKQRLALRELVLPARPAPGHARVRMAFMTLNHLDLFGYRGMAFARRTLPVTVGAEGAGFVQDVGPGSDPELIGQAMAIYPSVFCGCCPACLAGRENLCADSPGVMGFHCDGVAAEYVDVPLRMLVPIPAGVPMEMAACAPVTFATVHHMLIDNARLMSGETLLVHAGGSGIGSIAIRLARHLGVTVFATVGRADKVERARALGAEYVIDYREERFLRVIREQTARRGVDVVFEHVGADTWEQSLLSLARGGRLVICGSTTGVEAPTNLMHLFNQQIHIHGSFGAPLSGLRDALALIQQGVLPVIDCVMPVAGFESGLQRLRERDVFGKIVLQF</sequence>
<dbReference type="Pfam" id="PF08240">
    <property type="entry name" value="ADH_N"/>
    <property type="match status" value="1"/>
</dbReference>
<keyword evidence="1" id="KW-0521">NADP</keyword>
<accession>A0A5D3G1L0</accession>
<evidence type="ECO:0000313" key="4">
    <source>
        <dbReference type="EMBL" id="TYK54253.1"/>
    </source>
</evidence>
<reference evidence="4 6" key="1">
    <citation type="submission" date="2019-08" db="EMBL/GenBank/DDBJ databases">
        <title>Subclass B2 metallo-beta lactamase from Pseudomonas synxantha.</title>
        <authorList>
            <person name="Poirel L."/>
            <person name="Palmieri M."/>
            <person name="Masseron A."/>
            <person name="Perreten V."/>
            <person name="Nordman P."/>
        </authorList>
    </citation>
    <scope>NUCLEOTIDE SEQUENCE [LARGE SCALE GENOMIC DNA]</scope>
    <source>
        <strain evidence="4 6">MCP106</strain>
    </source>
</reference>
<dbReference type="Proteomes" id="UP000324029">
    <property type="component" value="Unassembled WGS sequence"/>
</dbReference>
<dbReference type="PANTHER" id="PTHR48106:SF18">
    <property type="entry name" value="QUINONE OXIDOREDUCTASE PIG3"/>
    <property type="match status" value="1"/>
</dbReference>
<feature type="domain" description="Enoyl reductase (ER)" evidence="3">
    <location>
        <begin position="5"/>
        <end position="338"/>
    </location>
</feature>
<dbReference type="PANTHER" id="PTHR48106">
    <property type="entry name" value="QUINONE OXIDOREDUCTASE PIG3-RELATED"/>
    <property type="match status" value="1"/>
</dbReference>
<dbReference type="SUPFAM" id="SSF50129">
    <property type="entry name" value="GroES-like"/>
    <property type="match status" value="1"/>
</dbReference>